<dbReference type="InterPro" id="IPR011989">
    <property type="entry name" value="ARM-like"/>
</dbReference>
<evidence type="ECO:0000313" key="8">
    <source>
        <dbReference type="Proteomes" id="UP000623129"/>
    </source>
</evidence>
<dbReference type="FunFam" id="1.25.10.10:FF:000459">
    <property type="entry name" value="ARM repeat superfamily protein"/>
    <property type="match status" value="1"/>
</dbReference>
<dbReference type="Proteomes" id="UP000623129">
    <property type="component" value="Unassembled WGS sequence"/>
</dbReference>
<dbReference type="SUPFAM" id="SSF48371">
    <property type="entry name" value="ARM repeat"/>
    <property type="match status" value="1"/>
</dbReference>
<reference evidence="7" key="1">
    <citation type="submission" date="2020-01" db="EMBL/GenBank/DDBJ databases">
        <title>Genome sequence of Kobresia littledalei, the first chromosome-level genome in the family Cyperaceae.</title>
        <authorList>
            <person name="Qu G."/>
        </authorList>
    </citation>
    <scope>NUCLEOTIDE SEQUENCE</scope>
    <source>
        <strain evidence="7">C.B.Clarke</strain>
        <tissue evidence="7">Leaf</tissue>
    </source>
</reference>
<keyword evidence="4" id="KW-0653">Protein transport</keyword>
<dbReference type="GO" id="GO:0005829">
    <property type="term" value="C:cytosol"/>
    <property type="evidence" value="ECO:0007669"/>
    <property type="project" value="TreeGrafter"/>
</dbReference>
<keyword evidence="8" id="KW-1185">Reference proteome</keyword>
<dbReference type="PANTHER" id="PTHR10997">
    <property type="entry name" value="IMPORTIN-7, 8, 11"/>
    <property type="match status" value="1"/>
</dbReference>
<proteinExistence type="inferred from homology"/>
<dbReference type="Pfam" id="PF03810">
    <property type="entry name" value="IBN_N"/>
    <property type="match status" value="1"/>
</dbReference>
<evidence type="ECO:0000256" key="2">
    <source>
        <dbReference type="ARBA" id="ARBA00007991"/>
    </source>
</evidence>
<organism evidence="7 8">
    <name type="scientific">Carex littledalei</name>
    <dbReference type="NCBI Taxonomy" id="544730"/>
    <lineage>
        <taxon>Eukaryota</taxon>
        <taxon>Viridiplantae</taxon>
        <taxon>Streptophyta</taxon>
        <taxon>Embryophyta</taxon>
        <taxon>Tracheophyta</taxon>
        <taxon>Spermatophyta</taxon>
        <taxon>Magnoliopsida</taxon>
        <taxon>Liliopsida</taxon>
        <taxon>Poales</taxon>
        <taxon>Cyperaceae</taxon>
        <taxon>Cyperoideae</taxon>
        <taxon>Cariceae</taxon>
        <taxon>Carex</taxon>
        <taxon>Carex subgen. Euthyceras</taxon>
    </lineage>
</organism>
<evidence type="ECO:0000313" key="7">
    <source>
        <dbReference type="EMBL" id="KAF3331473.1"/>
    </source>
</evidence>
<feature type="domain" description="Importin N-terminal" evidence="6">
    <location>
        <begin position="30"/>
        <end position="112"/>
    </location>
</feature>
<dbReference type="GO" id="GO:0031267">
    <property type="term" value="F:small GTPase binding"/>
    <property type="evidence" value="ECO:0007669"/>
    <property type="project" value="InterPro"/>
</dbReference>
<dbReference type="GO" id="GO:0005635">
    <property type="term" value="C:nuclear envelope"/>
    <property type="evidence" value="ECO:0007669"/>
    <property type="project" value="TreeGrafter"/>
</dbReference>
<evidence type="ECO:0000256" key="4">
    <source>
        <dbReference type="ARBA" id="ARBA00022927"/>
    </source>
</evidence>
<dbReference type="SMART" id="SM00913">
    <property type="entry name" value="IBN_N"/>
    <property type="match status" value="1"/>
</dbReference>
<dbReference type="Pfam" id="PF25758">
    <property type="entry name" value="TPR_IPO11"/>
    <property type="match status" value="1"/>
</dbReference>
<dbReference type="GO" id="GO:0006606">
    <property type="term" value="P:protein import into nucleus"/>
    <property type="evidence" value="ECO:0007669"/>
    <property type="project" value="TreeGrafter"/>
</dbReference>
<sequence>MESGLDQDQKCLIDCLSATLDTNHDIRSFAEESLKQASINPGYGAALAKIIFNKEIPFGKIVFLNFNHLSAVLLKQFIQQHWQEDEENFVPPIVSAEEKGVIRQLLMLSLDDSHGKIRTAVGMAMAAIGQYDWPEEWPELIPFLLKLINDESNQNGVRGALRCLALLSGDLDDVSVPKLMPELFSSMHKIISSPEMYEKILRAKAVSIVHVCISVLGSMSGVYQKEAINMVKSILTPLMEQFSIILQSPVQSEDPDDWSLRMEVLKCLLQIVQSFPTVLDGPFSGILAPLWQTFSSSFKIYQLSCVQGTEDSHSGRYDTDGAEQSFEAFIIQLFELLITIVYNARLAKAIRGSIKELVYYTVGFQQMTEEQEHSWSLDANHYVADENDATYSCRVSGILLLEEIINTYGQEGIDSILEASQARFHESCKAKVSGHSDWWKLQEASLFALSSISDELLEAQDSEPTNYNLGELIERMVTESAGAGVDIHPFLHARAFAMVAKFHSVISKSTCELFLYRAAQAITLDVPPPVKVGACRALSQVLPESKHEAILPNIMSLLSSLTDLLTKASEDTLHLVLETLQAAIKAAGEQFALVESVLSPIILNVWAQHISDPFISIDAVDVLEAIKNAPGCIHPLVSRILPTIVPILQKPRYQREGLVGGSLDLVTMLLKNAPIEIVRAVFDKCFDPTVQLILESEDHAEMQNATECLAVFVSLGRQEILTWGGDAGYIMKRLLEAASRLLDPELQSSVSLYVGNYILQLILHLPSQMSPHLRDFVAAIVRRLQSSEIEGLKCSLILILARLVHLSAPNTDQFINLLLSMPATGYENALAFVMSEWTRLQGEIQGAYQIKVTTTALALLFSIRNAELSKLQVQGHLIKNPGGITTRSKAKLAPEQWTVVPLPTKIFSLLADALSEIFEQAMDNDDEDSDLEVSCAEDEIMYASMVPSSVNPSVQHLDAMAKVLDEDDEDDGYDDDLTKNDPLSEIKLAEYLGNFFKTVSESDRSLFDYLFQGLTDSQRASVARVLRS</sequence>
<comment type="subcellular location">
    <subcellularLocation>
        <location evidence="1">Nucleus</location>
    </subcellularLocation>
</comment>
<dbReference type="InterPro" id="IPR016024">
    <property type="entry name" value="ARM-type_fold"/>
</dbReference>
<accession>A0A833R0X9</accession>
<keyword evidence="3" id="KW-0813">Transport</keyword>
<dbReference type="Gene3D" id="1.25.10.10">
    <property type="entry name" value="Leucine-rich Repeat Variant"/>
    <property type="match status" value="1"/>
</dbReference>
<dbReference type="InterPro" id="IPR056840">
    <property type="entry name" value="HEAT_IPO9_central"/>
</dbReference>
<dbReference type="PROSITE" id="PS50166">
    <property type="entry name" value="IMPORTIN_B_NT"/>
    <property type="match status" value="1"/>
</dbReference>
<dbReference type="AlphaFoldDB" id="A0A833R0X9"/>
<keyword evidence="5" id="KW-0539">Nucleus</keyword>
<comment type="similarity">
    <text evidence="2">Belongs to the importin beta family.</text>
</comment>
<gene>
    <name evidence="7" type="ORF">FCM35_KLT02879</name>
</gene>
<evidence type="ECO:0000256" key="3">
    <source>
        <dbReference type="ARBA" id="ARBA00022448"/>
    </source>
</evidence>
<comment type="caution">
    <text evidence="7">The sequence shown here is derived from an EMBL/GenBank/DDBJ whole genome shotgun (WGS) entry which is preliminary data.</text>
</comment>
<protein>
    <submittedName>
        <fullName evidence="7">Importin-9</fullName>
    </submittedName>
</protein>
<evidence type="ECO:0000256" key="5">
    <source>
        <dbReference type="ARBA" id="ARBA00023242"/>
    </source>
</evidence>
<dbReference type="PANTHER" id="PTHR10997:SF9">
    <property type="entry name" value="IMPORTIN-9"/>
    <property type="match status" value="1"/>
</dbReference>
<dbReference type="OrthoDB" id="431626at2759"/>
<dbReference type="InterPro" id="IPR058669">
    <property type="entry name" value="TPR_IPO7/11-like"/>
</dbReference>
<dbReference type="InterPro" id="IPR001494">
    <property type="entry name" value="Importin-beta_N"/>
</dbReference>
<evidence type="ECO:0000256" key="1">
    <source>
        <dbReference type="ARBA" id="ARBA00004123"/>
    </source>
</evidence>
<dbReference type="EMBL" id="SWLB01000012">
    <property type="protein sequence ID" value="KAF3331473.1"/>
    <property type="molecule type" value="Genomic_DNA"/>
</dbReference>
<name>A0A833R0X9_9POAL</name>
<evidence type="ECO:0000259" key="6">
    <source>
        <dbReference type="PROSITE" id="PS50166"/>
    </source>
</evidence>
<dbReference type="Pfam" id="PF25018">
    <property type="entry name" value="HEAT_IPO9_c"/>
    <property type="match status" value="1"/>
</dbReference>